<reference evidence="4" key="1">
    <citation type="submission" date="2013-06" db="EMBL/GenBank/DDBJ databases">
        <authorList>
            <person name="Zhao Q."/>
        </authorList>
    </citation>
    <scope>NUCLEOTIDE SEQUENCE</scope>
    <source>
        <strain evidence="4">cv. W1943</strain>
    </source>
</reference>
<dbReference type="InterPro" id="IPR008552">
    <property type="entry name" value="DUF834"/>
</dbReference>
<reference evidence="3" key="2">
    <citation type="submission" date="2015-06" db="UniProtKB">
        <authorList>
            <consortium name="EnsemblPlants"/>
        </authorList>
    </citation>
    <scope>IDENTIFICATION</scope>
</reference>
<dbReference type="Proteomes" id="UP000008022">
    <property type="component" value="Unassembled WGS sequence"/>
</dbReference>
<keyword evidence="4" id="KW-1185">Reference proteome</keyword>
<dbReference type="Pfam" id="PF05754">
    <property type="entry name" value="DUF834"/>
    <property type="match status" value="1"/>
</dbReference>
<evidence type="ECO:0000313" key="3">
    <source>
        <dbReference type="EnsemblPlants" id="ORUFI05G10900.1"/>
    </source>
</evidence>
<proteinExistence type="predicted"/>
<feature type="region of interest" description="Disordered" evidence="1">
    <location>
        <begin position="1"/>
        <end position="50"/>
    </location>
</feature>
<dbReference type="HOGENOM" id="CLU_2516621_0_0_1"/>
<accession>A0A0E0PK48</accession>
<dbReference type="AlphaFoldDB" id="A0A0E0PK48"/>
<dbReference type="EnsemblPlants" id="ORUFI05G10900.1">
    <property type="protein sequence ID" value="ORUFI05G10900.1"/>
    <property type="gene ID" value="ORUFI05G10900"/>
</dbReference>
<evidence type="ECO:0000313" key="4">
    <source>
        <dbReference type="Proteomes" id="UP000008022"/>
    </source>
</evidence>
<evidence type="ECO:0000256" key="1">
    <source>
        <dbReference type="SAM" id="MobiDB-lite"/>
    </source>
</evidence>
<sequence>MGAAVAGEPRGTLMQTKGTRRKRRQRRCLPTLTQRRTATEDGRRRDRDGGEILSMVATVFLATFGDNGGVDGLRLGAAMPTTASG</sequence>
<organism evidence="3 4">
    <name type="scientific">Oryza rufipogon</name>
    <name type="common">Brownbeard rice</name>
    <name type="synonym">Asian wild rice</name>
    <dbReference type="NCBI Taxonomy" id="4529"/>
    <lineage>
        <taxon>Eukaryota</taxon>
        <taxon>Viridiplantae</taxon>
        <taxon>Streptophyta</taxon>
        <taxon>Embryophyta</taxon>
        <taxon>Tracheophyta</taxon>
        <taxon>Spermatophyta</taxon>
        <taxon>Magnoliopsida</taxon>
        <taxon>Liliopsida</taxon>
        <taxon>Poales</taxon>
        <taxon>Poaceae</taxon>
        <taxon>BOP clade</taxon>
        <taxon>Oryzoideae</taxon>
        <taxon>Oryzeae</taxon>
        <taxon>Oryzinae</taxon>
        <taxon>Oryza</taxon>
    </lineage>
</organism>
<protein>
    <recommendedName>
        <fullName evidence="2">DUF834 domain-containing protein</fullName>
    </recommendedName>
</protein>
<feature type="compositionally biased region" description="Basic residues" evidence="1">
    <location>
        <begin position="18"/>
        <end position="27"/>
    </location>
</feature>
<feature type="domain" description="DUF834" evidence="2">
    <location>
        <begin position="61"/>
        <end position="84"/>
    </location>
</feature>
<evidence type="ECO:0000259" key="2">
    <source>
        <dbReference type="Pfam" id="PF05754"/>
    </source>
</evidence>
<name>A0A0E0PK48_ORYRU</name>
<dbReference type="Gramene" id="ORUFI05G10900.1">
    <property type="protein sequence ID" value="ORUFI05G10900.1"/>
    <property type="gene ID" value="ORUFI05G10900"/>
</dbReference>
<feature type="compositionally biased region" description="Basic and acidic residues" evidence="1">
    <location>
        <begin position="37"/>
        <end position="50"/>
    </location>
</feature>